<evidence type="ECO:0000313" key="2">
    <source>
        <dbReference type="Proteomes" id="UP000826573"/>
    </source>
</evidence>
<dbReference type="Proteomes" id="UP000826573">
    <property type="component" value="Unassembled WGS sequence"/>
</dbReference>
<keyword evidence="2" id="KW-1185">Reference proteome</keyword>
<dbReference type="EMBL" id="JAIMJC010000002">
    <property type="protein sequence ID" value="KAH0529785.1"/>
    <property type="molecule type" value="Genomic_DNA"/>
</dbReference>
<name>A0A9P8HTS5_9HYPO</name>
<sequence length="92" mass="10532">MLQKQGQDRHLDPKFVLQFKECYNWASLAIDLYEIAFATWQSPHEYTDLTGTGAYKHLTRECACIPGRNHLTLGSMIASSRLLQIIQQHLGL</sequence>
<gene>
    <name evidence="1" type="ORF">TsFJ059_004491</name>
</gene>
<evidence type="ECO:0000313" key="1">
    <source>
        <dbReference type="EMBL" id="KAH0529785.1"/>
    </source>
</evidence>
<organism evidence="1 2">
    <name type="scientific">Trichoderma semiorbis</name>
    <dbReference type="NCBI Taxonomy" id="1491008"/>
    <lineage>
        <taxon>Eukaryota</taxon>
        <taxon>Fungi</taxon>
        <taxon>Dikarya</taxon>
        <taxon>Ascomycota</taxon>
        <taxon>Pezizomycotina</taxon>
        <taxon>Sordariomycetes</taxon>
        <taxon>Hypocreomycetidae</taxon>
        <taxon>Hypocreales</taxon>
        <taxon>Hypocreaceae</taxon>
        <taxon>Trichoderma</taxon>
    </lineage>
</organism>
<accession>A0A9P8HTS5</accession>
<comment type="caution">
    <text evidence="1">The sequence shown here is derived from an EMBL/GenBank/DDBJ whole genome shotgun (WGS) entry which is preliminary data.</text>
</comment>
<reference evidence="1 2" key="1">
    <citation type="submission" date="2021-08" db="EMBL/GenBank/DDBJ databases">
        <title>The highly contiguous genome resource for Trichoderma semiorbis FJ059, a fungal antagonistic to plant pathogens.</title>
        <authorList>
            <person name="Liu T."/>
        </authorList>
    </citation>
    <scope>NUCLEOTIDE SEQUENCE [LARGE SCALE GENOMIC DNA]</scope>
    <source>
        <strain evidence="1 2">FJ059</strain>
    </source>
</reference>
<protein>
    <submittedName>
        <fullName evidence="1">Uncharacterized protein</fullName>
    </submittedName>
</protein>
<dbReference type="AlphaFoldDB" id="A0A9P8HTS5"/>
<proteinExistence type="predicted"/>